<reference evidence="2" key="2">
    <citation type="submission" date="2020-07" db="EMBL/GenBank/DDBJ databases">
        <authorList>
            <person name="Pettersson B.M.F."/>
            <person name="Behra P.R.K."/>
            <person name="Ramesh M."/>
            <person name="Das S."/>
            <person name="Dasgupta S."/>
            <person name="Kirsebom L.A."/>
        </authorList>
    </citation>
    <scope>NUCLEOTIDE SEQUENCE</scope>
    <source>
        <strain evidence="2">DSM 44203</strain>
    </source>
</reference>
<proteinExistence type="predicted"/>
<protein>
    <submittedName>
        <fullName evidence="1">F420-dependent methylene-tetrahydromethanopterin reductase</fullName>
    </submittedName>
</protein>
<evidence type="ECO:0000313" key="3">
    <source>
        <dbReference type="Proteomes" id="UP000069773"/>
    </source>
</evidence>
<dbReference type="Proteomes" id="UP000069773">
    <property type="component" value="Unassembled WGS sequence"/>
</dbReference>
<dbReference type="Proteomes" id="UP001207528">
    <property type="component" value="Unassembled WGS sequence"/>
</dbReference>
<evidence type="ECO:0000313" key="1">
    <source>
        <dbReference type="EMBL" id="GAT08933.1"/>
    </source>
</evidence>
<name>A0AAW5SQD0_MYCNV</name>
<dbReference type="EMBL" id="BCTA01000027">
    <property type="protein sequence ID" value="GAT08933.1"/>
    <property type="molecule type" value="Genomic_DNA"/>
</dbReference>
<dbReference type="RefSeq" id="WP_067388895.1">
    <property type="nucleotide sequence ID" value="NZ_BCTA01000027.1"/>
</dbReference>
<dbReference type="AlphaFoldDB" id="A0AAW5SQD0"/>
<reference evidence="2" key="3">
    <citation type="journal article" date="2022" name="BMC Genomics">
        <title>Comparative genome analysis of mycobacteria focusing on tRNA and non-coding RNA.</title>
        <authorList>
            <person name="Behra P.R.K."/>
            <person name="Pettersson B.M.F."/>
            <person name="Ramesh M."/>
            <person name="Das S."/>
            <person name="Dasgupta S."/>
            <person name="Kirsebom L.A."/>
        </authorList>
    </citation>
    <scope>NUCLEOTIDE SEQUENCE</scope>
    <source>
        <strain evidence="2">DSM 44203</strain>
    </source>
</reference>
<accession>A0AAW5SQD0</accession>
<organism evidence="2 4">
    <name type="scientific">Mycolicibacterium novocastrense</name>
    <name type="common">Mycobacterium novocastrense</name>
    <dbReference type="NCBI Taxonomy" id="59813"/>
    <lineage>
        <taxon>Bacteria</taxon>
        <taxon>Bacillati</taxon>
        <taxon>Actinomycetota</taxon>
        <taxon>Actinomycetes</taxon>
        <taxon>Mycobacteriales</taxon>
        <taxon>Mycobacteriaceae</taxon>
        <taxon>Mycolicibacterium</taxon>
    </lineage>
</organism>
<sequence>MKDFWDEEVGTVGEDVSYLTTPGTGTMNCGAAGLLAAVNGAREAGLDELRLIPSTTDPNEIDRAREVLGI</sequence>
<gene>
    <name evidence="2" type="ORF">H7I77_19490</name>
    <name evidence="1" type="ORF">RMCN_2066</name>
</gene>
<evidence type="ECO:0000313" key="4">
    <source>
        <dbReference type="Proteomes" id="UP001207528"/>
    </source>
</evidence>
<evidence type="ECO:0000313" key="2">
    <source>
        <dbReference type="EMBL" id="MCV7025509.1"/>
    </source>
</evidence>
<comment type="caution">
    <text evidence="2">The sequence shown here is derived from an EMBL/GenBank/DDBJ whole genome shotgun (WGS) entry which is preliminary data.</text>
</comment>
<reference evidence="1 3" key="1">
    <citation type="journal article" date="2016" name="Genome Announc.">
        <title>Draft Genome Sequences of Five Rapidly Growing Mycobacterium Species, M. thermoresistibile, M. fortuitum subsp. acetamidolyticum, M. canariasense, M. brisbanense, and M. novocastrense.</title>
        <authorList>
            <person name="Katahira K."/>
            <person name="Ogura Y."/>
            <person name="Gotoh Y."/>
            <person name="Hayashi T."/>
        </authorList>
    </citation>
    <scope>NUCLEOTIDE SEQUENCE [LARGE SCALE GENOMIC DNA]</scope>
    <source>
        <strain evidence="1 3">JCM18114</strain>
    </source>
</reference>
<dbReference type="EMBL" id="JACKTI010000047">
    <property type="protein sequence ID" value="MCV7025509.1"/>
    <property type="molecule type" value="Genomic_DNA"/>
</dbReference>
<keyword evidence="3" id="KW-1185">Reference proteome</keyword>